<protein>
    <recommendedName>
        <fullName evidence="3">DUF4238 domain-containing protein</fullName>
    </recommendedName>
</protein>
<keyword evidence="2" id="KW-1185">Reference proteome</keyword>
<accession>A0A378M1C9</accession>
<dbReference type="AlphaFoldDB" id="A0A378M1C9"/>
<proteinExistence type="predicted"/>
<dbReference type="InterPro" id="IPR025332">
    <property type="entry name" value="DUF4238"/>
</dbReference>
<dbReference type="EMBL" id="UGPB01000001">
    <property type="protein sequence ID" value="STY30339.1"/>
    <property type="molecule type" value="Genomic_DNA"/>
</dbReference>
<evidence type="ECO:0000313" key="2">
    <source>
        <dbReference type="Proteomes" id="UP000255297"/>
    </source>
</evidence>
<organism evidence="1 2">
    <name type="scientific">Legionella wadsworthii</name>
    <dbReference type="NCBI Taxonomy" id="28088"/>
    <lineage>
        <taxon>Bacteria</taxon>
        <taxon>Pseudomonadati</taxon>
        <taxon>Pseudomonadota</taxon>
        <taxon>Gammaproteobacteria</taxon>
        <taxon>Legionellales</taxon>
        <taxon>Legionellaceae</taxon>
        <taxon>Legionella</taxon>
    </lineage>
</organism>
<dbReference type="OrthoDB" id="5652957at2"/>
<dbReference type="RefSeq" id="WP_031563727.1">
    <property type="nucleotide sequence ID" value="NZ_CAAAIS010000004.1"/>
</dbReference>
<dbReference type="Pfam" id="PF14022">
    <property type="entry name" value="DUF4238"/>
    <property type="match status" value="1"/>
</dbReference>
<evidence type="ECO:0000313" key="1">
    <source>
        <dbReference type="EMBL" id="STY30339.1"/>
    </source>
</evidence>
<dbReference type="Proteomes" id="UP000255297">
    <property type="component" value="Unassembled WGS sequence"/>
</dbReference>
<name>A0A378M1C9_9GAMM</name>
<reference evidence="1 2" key="1">
    <citation type="submission" date="2018-06" db="EMBL/GenBank/DDBJ databases">
        <authorList>
            <consortium name="Pathogen Informatics"/>
            <person name="Doyle S."/>
        </authorList>
    </citation>
    <scope>NUCLEOTIDE SEQUENCE [LARGE SCALE GENOMIC DNA]</scope>
    <source>
        <strain evidence="1 2">NCTC11532</strain>
    </source>
</reference>
<gene>
    <name evidence="1" type="ORF">NCTC11532_02361</name>
</gene>
<evidence type="ECO:0008006" key="3">
    <source>
        <dbReference type="Google" id="ProtNLM"/>
    </source>
</evidence>
<sequence length="296" mass="34497">MTRHHYIPQFYLKKWINPKGYLHCYNVISDKLVSFQKKSTIDIGQVKNLYGDLEIKHYANLDGNAANIMVIIEEEIRYSKNALILLDDILSQDLRENFCQFLSSLTTRQQSDIIRAQRQVTQNVEELKRKWKWFPEANNEIEKFEKIAANEIIAARSGHASTYNKGIAINALPMLLNLKWYVIKFEDTKFDLLTSERPVCFFKPYKGPVKSVCIHLDDLLRNGYILSFALTPYSCFFASLIVGEPLNISNIVKFQNKLLFSNQPLEVYATSKLHEPLINKFLIRSKEVNLKYQDVY</sequence>